<reference evidence="2" key="1">
    <citation type="submission" date="2021-08" db="EMBL/GenBank/DDBJ databases">
        <authorList>
            <person name="Nwanade C."/>
            <person name="Wang M."/>
            <person name="Masoudi A."/>
            <person name="Yu Z."/>
            <person name="Liu J."/>
        </authorList>
    </citation>
    <scope>NUCLEOTIDE SEQUENCE</scope>
    <source>
        <strain evidence="2">S056</strain>
    </source>
</reference>
<proteinExistence type="predicted"/>
<evidence type="ECO:0000313" key="2">
    <source>
        <dbReference type="EMBL" id="UWP96595.1"/>
    </source>
</evidence>
<name>A0A9Q9HGP9_9RHOB</name>
<dbReference type="GeneID" id="75102894"/>
<gene>
    <name evidence="2" type="ORF">K3X48_06370</name>
</gene>
<evidence type="ECO:0000313" key="3">
    <source>
        <dbReference type="Proteomes" id="UP001057991"/>
    </source>
</evidence>
<dbReference type="RefSeq" id="WP_173487465.1">
    <property type="nucleotide sequence ID" value="NZ_CP080772.1"/>
</dbReference>
<organism evidence="2 3">
    <name type="scientific">Aliiroseovarius crassostreae</name>
    <dbReference type="NCBI Taxonomy" id="154981"/>
    <lineage>
        <taxon>Bacteria</taxon>
        <taxon>Pseudomonadati</taxon>
        <taxon>Pseudomonadota</taxon>
        <taxon>Alphaproteobacteria</taxon>
        <taxon>Rhodobacterales</taxon>
        <taxon>Paracoccaceae</taxon>
        <taxon>Aliiroseovarius</taxon>
    </lineage>
</organism>
<accession>A0A9Q9HGP9</accession>
<protein>
    <submittedName>
        <fullName evidence="2">Uncharacterized protein</fullName>
    </submittedName>
</protein>
<dbReference type="AlphaFoldDB" id="A0A9Q9HGP9"/>
<sequence length="45" mass="4741">MALRIIKLVLFLSIVSGIGVLGYAYLGDMSPDATPQSMSVILNDG</sequence>
<keyword evidence="1" id="KW-1133">Transmembrane helix</keyword>
<keyword evidence="1" id="KW-0812">Transmembrane</keyword>
<dbReference type="EMBL" id="CP080776">
    <property type="protein sequence ID" value="UWP96595.1"/>
    <property type="molecule type" value="Genomic_DNA"/>
</dbReference>
<keyword evidence="1" id="KW-0472">Membrane</keyword>
<feature type="transmembrane region" description="Helical" evidence="1">
    <location>
        <begin position="5"/>
        <end position="26"/>
    </location>
</feature>
<evidence type="ECO:0000256" key="1">
    <source>
        <dbReference type="SAM" id="Phobius"/>
    </source>
</evidence>
<dbReference type="Proteomes" id="UP001057991">
    <property type="component" value="Chromosome"/>
</dbReference>